<name>A0ACC1SM62_9HYPO</name>
<gene>
    <name evidence="1" type="ORF">NM208_g4051</name>
</gene>
<keyword evidence="2" id="KW-1185">Reference proteome</keyword>
<dbReference type="EMBL" id="JANRMS010000290">
    <property type="protein sequence ID" value="KAJ3542506.1"/>
    <property type="molecule type" value="Genomic_DNA"/>
</dbReference>
<proteinExistence type="predicted"/>
<evidence type="ECO:0000313" key="2">
    <source>
        <dbReference type="Proteomes" id="UP001148629"/>
    </source>
</evidence>
<evidence type="ECO:0000313" key="1">
    <source>
        <dbReference type="EMBL" id="KAJ3542506.1"/>
    </source>
</evidence>
<reference evidence="1" key="1">
    <citation type="submission" date="2022-08" db="EMBL/GenBank/DDBJ databases">
        <title>Genome Sequence of Fusarium decemcellulare.</title>
        <authorList>
            <person name="Buettner E."/>
        </authorList>
    </citation>
    <scope>NUCLEOTIDE SEQUENCE</scope>
    <source>
        <strain evidence="1">Babe19</strain>
    </source>
</reference>
<comment type="caution">
    <text evidence="1">The sequence shown here is derived from an EMBL/GenBank/DDBJ whole genome shotgun (WGS) entry which is preliminary data.</text>
</comment>
<accession>A0ACC1SM62</accession>
<protein>
    <submittedName>
        <fullName evidence="1">Uncharacterized protein</fullName>
    </submittedName>
</protein>
<organism evidence="1 2">
    <name type="scientific">Fusarium decemcellulare</name>
    <dbReference type="NCBI Taxonomy" id="57161"/>
    <lineage>
        <taxon>Eukaryota</taxon>
        <taxon>Fungi</taxon>
        <taxon>Dikarya</taxon>
        <taxon>Ascomycota</taxon>
        <taxon>Pezizomycotina</taxon>
        <taxon>Sordariomycetes</taxon>
        <taxon>Hypocreomycetidae</taxon>
        <taxon>Hypocreales</taxon>
        <taxon>Nectriaceae</taxon>
        <taxon>Fusarium</taxon>
        <taxon>Fusarium decemcellulare species complex</taxon>
    </lineage>
</organism>
<dbReference type="Proteomes" id="UP001148629">
    <property type="component" value="Unassembled WGS sequence"/>
</dbReference>
<sequence length="512" mass="56795">MGNVRFWRNGWVNDMPQYWQDLGRRFSDTGLGSYAGVRFEDINGDGRDDAMWMDQGGKTYTWTNARSCRKGYEGDGPTHKGMGGDNLRTRIHFARIYGQSGIYGNLPLQDYVYLEHISLDNGKHRFNMRVWKNTGGGGTKLVADGNKYCNMVGHRDGRVDYVWTQSTGEMTIFINRGKGTIGDSDAEGYWDPSVGIIFRPPRQMNRRDLHLQDWDGDGDCDIIYVNPDTNAVEVFLNQYPQTGKWEWTHLTNPAPGLNCGYKRGLGIFDLAVRFADLTGNNRADYLCLAPDGTVYGYLQQDNGAFIDVGQIKFAIGKDRANLRWADVDGDGKDDMLWIEKFSGDTWVWYNGGRGSPETGGGSSFYWRVQEKKAYYGLSAGTCIYYADLDGNNHADEHYILGTFNNEARTSLNPSCGLTDRTGDDGPITNPNLPVQPGSDEDDDGGGGGSDGDHSPYIPNPTDDKPLPTCPDAAKYTTIDQLEANAGLIDLCTSRFTQTTLSITHGRPSATTC</sequence>